<keyword evidence="4" id="KW-0274">FAD</keyword>
<organism evidence="6 7">
    <name type="scientific">Leucothrix pacifica</name>
    <dbReference type="NCBI Taxonomy" id="1247513"/>
    <lineage>
        <taxon>Bacteria</taxon>
        <taxon>Pseudomonadati</taxon>
        <taxon>Pseudomonadota</taxon>
        <taxon>Gammaproteobacteria</taxon>
        <taxon>Thiotrichales</taxon>
        <taxon>Thiotrichaceae</taxon>
        <taxon>Leucothrix</taxon>
    </lineage>
</organism>
<dbReference type="InterPro" id="IPR023753">
    <property type="entry name" value="FAD/NAD-binding_dom"/>
</dbReference>
<evidence type="ECO:0000313" key="7">
    <source>
        <dbReference type="Proteomes" id="UP000245539"/>
    </source>
</evidence>
<dbReference type="Pfam" id="PF07992">
    <property type="entry name" value="Pyr_redox_2"/>
    <property type="match status" value="1"/>
</dbReference>
<evidence type="ECO:0000313" key="6">
    <source>
        <dbReference type="EMBL" id="PWR00622.1"/>
    </source>
</evidence>
<comment type="caution">
    <text evidence="6">The sequence shown here is derived from an EMBL/GenBank/DDBJ whole genome shotgun (WGS) entry which is preliminary data.</text>
</comment>
<comment type="similarity">
    <text evidence="2">Belongs to the FAD-dependent oxidoreductase family.</text>
</comment>
<feature type="domain" description="FAD/NAD(P)-binding" evidence="5">
    <location>
        <begin position="1"/>
        <end position="276"/>
    </location>
</feature>
<dbReference type="SUPFAM" id="SSF51905">
    <property type="entry name" value="FAD/NAD(P)-binding domain"/>
    <property type="match status" value="1"/>
</dbReference>
<dbReference type="PANTHER" id="PTHR43429:SF3">
    <property type="entry name" value="NITRITE REDUCTASE [NAD(P)H]"/>
    <property type="match status" value="1"/>
</dbReference>
<dbReference type="PRINTS" id="PR00411">
    <property type="entry name" value="PNDRDTASEI"/>
</dbReference>
<dbReference type="Gene3D" id="3.50.50.60">
    <property type="entry name" value="FAD/NAD(P)-binding domain"/>
    <property type="match status" value="2"/>
</dbReference>
<evidence type="ECO:0000256" key="2">
    <source>
        <dbReference type="ARBA" id="ARBA00006442"/>
    </source>
</evidence>
<proteinExistence type="inferred from homology"/>
<dbReference type="Proteomes" id="UP000245539">
    <property type="component" value="Unassembled WGS sequence"/>
</dbReference>
<dbReference type="GO" id="GO:0016491">
    <property type="term" value="F:oxidoreductase activity"/>
    <property type="evidence" value="ECO:0007669"/>
    <property type="project" value="InterPro"/>
</dbReference>
<reference evidence="6 7" key="1">
    <citation type="submission" date="2018-05" db="EMBL/GenBank/DDBJ databases">
        <title>Leucothrix arctica sp. nov., isolated from Arctic seawater.</title>
        <authorList>
            <person name="Choi A."/>
            <person name="Baek K."/>
        </authorList>
    </citation>
    <scope>NUCLEOTIDE SEQUENCE [LARGE SCALE GENOMIC DNA]</scope>
    <source>
        <strain evidence="6 7">JCM 18388</strain>
    </source>
</reference>
<comment type="cofactor">
    <cofactor evidence="1">
        <name>FAD</name>
        <dbReference type="ChEBI" id="CHEBI:57692"/>
    </cofactor>
</comment>
<keyword evidence="7" id="KW-1185">Reference proteome</keyword>
<dbReference type="PRINTS" id="PR00368">
    <property type="entry name" value="FADPNR"/>
</dbReference>
<evidence type="ECO:0000256" key="3">
    <source>
        <dbReference type="ARBA" id="ARBA00022630"/>
    </source>
</evidence>
<dbReference type="PANTHER" id="PTHR43429">
    <property type="entry name" value="PYRIDINE NUCLEOTIDE-DISULFIDE OXIDOREDUCTASE DOMAIN-CONTAINING"/>
    <property type="match status" value="1"/>
</dbReference>
<dbReference type="InterPro" id="IPR036188">
    <property type="entry name" value="FAD/NAD-bd_sf"/>
</dbReference>
<dbReference type="InterPro" id="IPR050260">
    <property type="entry name" value="FAD-bd_OxRdtase"/>
</dbReference>
<sequence length="412" mass="44413">MIIGAGPAGVVAAETIRKLDKNATITIIGDEPEAPYSRMAIPYFLEENIEAEGTHLRKTNNHFADANINVIQQHVTRVDPVNNVVELQNGQTLPWDKLLIATGSHPIKPPIPGLDNPKVANCWTLADSRKIIDHVKKGSHVVQIGAGFIGCIILEALVRRGADLTVVEMDNRMVPRMLDEQCGGMLKSWCESKGVTVLTETQVTSIEDNGDGLKIQLSHGEALDADFVISATGVRSNTEFLEGSGIKMDQGILVDVHLESNLPGIYAAGDVAQGVDFTTGGYSVHAIQPTAADHGIICAKNMVQGNSTRHKGSLQMNVLSTLDLVSTSYGAWEGVAGGESSELIDSDRYRYIRLQFSGDKLIGANTLGITQNIGALRGLIQSESHLGVWKDRLMENPLNFMDAYVSITGNHA</sequence>
<evidence type="ECO:0000259" key="5">
    <source>
        <dbReference type="Pfam" id="PF07992"/>
    </source>
</evidence>
<evidence type="ECO:0000256" key="4">
    <source>
        <dbReference type="ARBA" id="ARBA00022827"/>
    </source>
</evidence>
<accession>A0A317CRA5</accession>
<evidence type="ECO:0000256" key="1">
    <source>
        <dbReference type="ARBA" id="ARBA00001974"/>
    </source>
</evidence>
<gene>
    <name evidence="6" type="ORF">DKW60_00610</name>
</gene>
<dbReference type="OrthoDB" id="9768666at2"/>
<protein>
    <submittedName>
        <fullName evidence="6">FAD-dependent oxidoreductase</fullName>
    </submittedName>
</protein>
<keyword evidence="3" id="KW-0285">Flavoprotein</keyword>
<dbReference type="EMBL" id="QGKM01000002">
    <property type="protein sequence ID" value="PWR00622.1"/>
    <property type="molecule type" value="Genomic_DNA"/>
</dbReference>
<dbReference type="AlphaFoldDB" id="A0A317CRA5"/>
<name>A0A317CRA5_9GAMM</name>